<reference evidence="10 11" key="1">
    <citation type="submission" date="2021-12" db="EMBL/GenBank/DDBJ databases">
        <title>High titer production of polyol ester of fatty acids by Rhodotorula paludigena BS15 towards product separation-free biomass refinery.</title>
        <authorList>
            <person name="Mano J."/>
            <person name="Ono H."/>
            <person name="Tanaka T."/>
            <person name="Naito K."/>
            <person name="Sushida H."/>
            <person name="Ike M."/>
            <person name="Tokuyasu K."/>
            <person name="Kitaoka M."/>
        </authorList>
    </citation>
    <scope>NUCLEOTIDE SEQUENCE [LARGE SCALE GENOMIC DNA]</scope>
    <source>
        <strain evidence="10 11">BS15</strain>
    </source>
</reference>
<dbReference type="PANTHER" id="PTHR12755:SF3">
    <property type="entry name" value="POLYNUCLEOTIDE 5'-HYDROXYL-KINASE NOL9"/>
    <property type="match status" value="1"/>
</dbReference>
<feature type="compositionally biased region" description="Low complexity" evidence="8">
    <location>
        <begin position="24"/>
        <end position="57"/>
    </location>
</feature>
<dbReference type="Proteomes" id="UP001342314">
    <property type="component" value="Unassembled WGS sequence"/>
</dbReference>
<dbReference type="Pfam" id="PF16575">
    <property type="entry name" value="CLP1_P"/>
    <property type="match status" value="1"/>
</dbReference>
<keyword evidence="6" id="KW-0418">Kinase</keyword>
<evidence type="ECO:0000256" key="8">
    <source>
        <dbReference type="SAM" id="MobiDB-lite"/>
    </source>
</evidence>
<dbReference type="AlphaFoldDB" id="A0AAV5GTR0"/>
<feature type="compositionally biased region" description="Low complexity" evidence="8">
    <location>
        <begin position="86"/>
        <end position="99"/>
    </location>
</feature>
<dbReference type="InterPro" id="IPR045116">
    <property type="entry name" value="Clp1/Grc3"/>
</dbReference>
<dbReference type="EMBL" id="BQKY01000013">
    <property type="protein sequence ID" value="GJN93329.1"/>
    <property type="molecule type" value="Genomic_DNA"/>
</dbReference>
<accession>A0AAV5GTR0</accession>
<protein>
    <recommendedName>
        <fullName evidence="3">Polynucleotide 5'-hydroxyl-kinase GRC3</fullName>
    </recommendedName>
    <alternativeName>
        <fullName evidence="2">Polynucleotide 5'-hydroxyl-kinase grc3</fullName>
    </alternativeName>
</protein>
<dbReference type="GO" id="GO:0000448">
    <property type="term" value="P:cleavage in ITS2 between 5.8S rRNA and LSU-rRNA of tricistronic rRNA transcript (SSU-rRNA, 5.8S rRNA, LSU-rRNA)"/>
    <property type="evidence" value="ECO:0007669"/>
    <property type="project" value="TreeGrafter"/>
</dbReference>
<keyword evidence="4" id="KW-0808">Transferase</keyword>
<comment type="similarity">
    <text evidence="1">Belongs to the Clp1 family. NOL9/GRC3 subfamily.</text>
</comment>
<keyword evidence="11" id="KW-1185">Reference proteome</keyword>
<feature type="region of interest" description="Disordered" evidence="8">
    <location>
        <begin position="1"/>
        <end position="141"/>
    </location>
</feature>
<gene>
    <name evidence="10" type="ORF">Rhopal_006382-T1</name>
</gene>
<evidence type="ECO:0000259" key="9">
    <source>
        <dbReference type="Pfam" id="PF16575"/>
    </source>
</evidence>
<dbReference type="GO" id="GO:0005524">
    <property type="term" value="F:ATP binding"/>
    <property type="evidence" value="ECO:0007669"/>
    <property type="project" value="UniProtKB-KW"/>
</dbReference>
<sequence>MAPAPAKKRKRTADPPAPAPPVAQPAAASSPAPVLSAVAARRAARLAAAAATSAPEPAAAPAPAPTRAAAKARSPTPPVEDELEASDGGASSSAESDAAPDVETRPVKARKPTKGKGAARYFAARDDEPEERPPAGMMELDDGAVSPPEGLEPASDREADILELGTPVRSRRRREKTAFIDPNCASAFHYLDGVNAVRTTVLDEEGGERDAVLYALQPEESIILRGTCTLMPVVGSVTVFGSHLAAPAATSPTHPLPPLLASTSYPLFAPSSHPVPPIRAIASPAADRPASLLLPSGETLDLTRYVSVVLVTDLVSGIEGIERVFAASGMGCGVGMFSRRGGGSEPSLDGARGGKTWSLVLEPEPGLAALQELEPWTAALSAFLPPPPQAATGEPDGARHSERFVAVVEGPKRVGKSTFAKMLVNQLLDRYEAVAYLDTDLGQPEFTAPGFVSLNVLRRPVLGPAFTHLSVPISSHYLGSTSPASDPAAYLAAASALLSTYSLEVEYPLVDEPRVSARGRRTAPVTPAALESRKIRERVPLVLNTQGWVKGLGADLLNKLKSECRPTHVFSFADPEAPDAFSAMAPPPEGLPFAFVPLTPAPPSPLESKWSASDYRILSLVSYFHAVFPSNPPAPSALPSNTLATAWNFEYPLVAQAPYALDWRSAEQQLAQVHLIEGGEIPYTHVLHVLSGAVVAVVQDGAVPGLSTPRPFPCDPAAPAPTPASSRALGLALVHSVSPTSSTLHLSTPLPAALVDSVAPISLAKGALDLPLPLMLDFTATERETERGIAGVEWSEVPFLSIEAGEAAGRRKVRRNLMRRGQA</sequence>
<keyword evidence="7" id="KW-0067">ATP-binding</keyword>
<feature type="compositionally biased region" description="Basic residues" evidence="8">
    <location>
        <begin position="1"/>
        <end position="11"/>
    </location>
</feature>
<comment type="caution">
    <text evidence="10">The sequence shown here is derived from an EMBL/GenBank/DDBJ whole genome shotgun (WGS) entry which is preliminary data.</text>
</comment>
<keyword evidence="5" id="KW-0547">Nucleotide-binding</keyword>
<dbReference type="SUPFAM" id="SSF52540">
    <property type="entry name" value="P-loop containing nucleoside triphosphate hydrolases"/>
    <property type="match status" value="1"/>
</dbReference>
<evidence type="ECO:0000256" key="7">
    <source>
        <dbReference type="ARBA" id="ARBA00022840"/>
    </source>
</evidence>
<dbReference type="GO" id="GO:0005634">
    <property type="term" value="C:nucleus"/>
    <property type="evidence" value="ECO:0007669"/>
    <property type="project" value="TreeGrafter"/>
</dbReference>
<dbReference type="InterPro" id="IPR027417">
    <property type="entry name" value="P-loop_NTPase"/>
</dbReference>
<proteinExistence type="inferred from homology"/>
<evidence type="ECO:0000256" key="5">
    <source>
        <dbReference type="ARBA" id="ARBA00022741"/>
    </source>
</evidence>
<organism evidence="10 11">
    <name type="scientific">Rhodotorula paludigena</name>
    <dbReference type="NCBI Taxonomy" id="86838"/>
    <lineage>
        <taxon>Eukaryota</taxon>
        <taxon>Fungi</taxon>
        <taxon>Dikarya</taxon>
        <taxon>Basidiomycota</taxon>
        <taxon>Pucciniomycotina</taxon>
        <taxon>Microbotryomycetes</taxon>
        <taxon>Sporidiobolales</taxon>
        <taxon>Sporidiobolaceae</taxon>
        <taxon>Rhodotorula</taxon>
    </lineage>
</organism>
<evidence type="ECO:0000256" key="4">
    <source>
        <dbReference type="ARBA" id="ARBA00022679"/>
    </source>
</evidence>
<evidence type="ECO:0000256" key="6">
    <source>
        <dbReference type="ARBA" id="ARBA00022777"/>
    </source>
</evidence>
<feature type="compositionally biased region" description="Low complexity" evidence="8">
    <location>
        <begin position="65"/>
        <end position="74"/>
    </location>
</feature>
<evidence type="ECO:0000256" key="3">
    <source>
        <dbReference type="ARBA" id="ARBA00019824"/>
    </source>
</evidence>
<evidence type="ECO:0000256" key="1">
    <source>
        <dbReference type="ARBA" id="ARBA00011003"/>
    </source>
</evidence>
<evidence type="ECO:0000313" key="11">
    <source>
        <dbReference type="Proteomes" id="UP001342314"/>
    </source>
</evidence>
<dbReference type="Gene3D" id="3.40.50.300">
    <property type="entry name" value="P-loop containing nucleotide triphosphate hydrolases"/>
    <property type="match status" value="1"/>
</dbReference>
<evidence type="ECO:0000313" key="10">
    <source>
        <dbReference type="EMBL" id="GJN93329.1"/>
    </source>
</evidence>
<name>A0AAV5GTR0_9BASI</name>
<dbReference type="PANTHER" id="PTHR12755">
    <property type="entry name" value="CLEAVAGE/POLYADENYLATION FACTOR IA SUBUNIT CLP1P"/>
    <property type="match status" value="1"/>
</dbReference>
<feature type="domain" description="Clp1 P-loop" evidence="9">
    <location>
        <begin position="410"/>
        <end position="625"/>
    </location>
</feature>
<dbReference type="InterPro" id="IPR032319">
    <property type="entry name" value="CLP1_P"/>
</dbReference>
<dbReference type="GO" id="GO:0051731">
    <property type="term" value="F:polynucleotide 5'-hydroxyl-kinase activity"/>
    <property type="evidence" value="ECO:0007669"/>
    <property type="project" value="InterPro"/>
</dbReference>
<evidence type="ECO:0000256" key="2">
    <source>
        <dbReference type="ARBA" id="ARBA00018706"/>
    </source>
</evidence>